<dbReference type="AlphaFoldDB" id="A0A9P1N272"/>
<proteinExistence type="predicted"/>
<evidence type="ECO:0000313" key="3">
    <source>
        <dbReference type="Proteomes" id="UP001152747"/>
    </source>
</evidence>
<feature type="signal peptide" evidence="1">
    <location>
        <begin position="1"/>
        <end position="17"/>
    </location>
</feature>
<accession>A0A9P1N272</accession>
<keyword evidence="1" id="KW-0732">Signal</keyword>
<sequence length="134" mass="15472">MSKIILLLIFLPIFTISIDPEAQKAAQLFARQFVHTTEKWGLNETGEFFTNDFRYFGTGGKTHELAYFLTLLDDIGVGIFFHGVYYSAFIELQKLQMLSKIGNRVYIMELKKAPYASSKYRLMTVNYYILSGDK</sequence>
<evidence type="ECO:0000313" key="2">
    <source>
        <dbReference type="EMBL" id="CAI5447203.1"/>
    </source>
</evidence>
<keyword evidence="3" id="KW-1185">Reference proteome</keyword>
<dbReference type="EMBL" id="CANHGI010000004">
    <property type="protein sequence ID" value="CAI5447203.1"/>
    <property type="molecule type" value="Genomic_DNA"/>
</dbReference>
<protein>
    <recommendedName>
        <fullName evidence="4">Nuclear transport factor 2 family protein</fullName>
    </recommendedName>
</protein>
<comment type="caution">
    <text evidence="2">The sequence shown here is derived from an EMBL/GenBank/DDBJ whole genome shotgun (WGS) entry which is preliminary data.</text>
</comment>
<organism evidence="2 3">
    <name type="scientific">Caenorhabditis angaria</name>
    <dbReference type="NCBI Taxonomy" id="860376"/>
    <lineage>
        <taxon>Eukaryota</taxon>
        <taxon>Metazoa</taxon>
        <taxon>Ecdysozoa</taxon>
        <taxon>Nematoda</taxon>
        <taxon>Chromadorea</taxon>
        <taxon>Rhabditida</taxon>
        <taxon>Rhabditina</taxon>
        <taxon>Rhabditomorpha</taxon>
        <taxon>Rhabditoidea</taxon>
        <taxon>Rhabditidae</taxon>
        <taxon>Peloderinae</taxon>
        <taxon>Caenorhabditis</taxon>
    </lineage>
</organism>
<dbReference type="Proteomes" id="UP001152747">
    <property type="component" value="Unassembled WGS sequence"/>
</dbReference>
<reference evidence="2" key="1">
    <citation type="submission" date="2022-11" db="EMBL/GenBank/DDBJ databases">
        <authorList>
            <person name="Kikuchi T."/>
        </authorList>
    </citation>
    <scope>NUCLEOTIDE SEQUENCE</scope>
    <source>
        <strain evidence="2">PS1010</strain>
    </source>
</reference>
<name>A0A9P1N272_9PELO</name>
<gene>
    <name evidence="2" type="ORF">CAMP_LOCUS9840</name>
</gene>
<evidence type="ECO:0008006" key="4">
    <source>
        <dbReference type="Google" id="ProtNLM"/>
    </source>
</evidence>
<feature type="chain" id="PRO_5040475629" description="Nuclear transport factor 2 family protein" evidence="1">
    <location>
        <begin position="18"/>
        <end position="134"/>
    </location>
</feature>
<evidence type="ECO:0000256" key="1">
    <source>
        <dbReference type="SAM" id="SignalP"/>
    </source>
</evidence>